<evidence type="ECO:0000256" key="1">
    <source>
        <dbReference type="SAM" id="MobiDB-lite"/>
    </source>
</evidence>
<dbReference type="AlphaFoldDB" id="A0A9Q0IJ29"/>
<sequence>MCIVRTVGQAFEVCHKLSLQHTQQSTDGAEDGDKTAEFGTAYRGVRELNATAEETGDPSHTDAIVSRPQCQHDSAAGSHNLLNFTVDQSMFENSVAQQQMNQISRLGQPSARRGLGSAHPIQAVGLPADSPASGGQQRLKNAIN</sequence>
<evidence type="ECO:0000313" key="2">
    <source>
        <dbReference type="EMBL" id="KAJ3598886.1"/>
    </source>
</evidence>
<feature type="region of interest" description="Disordered" evidence="1">
    <location>
        <begin position="121"/>
        <end position="144"/>
    </location>
</feature>
<proteinExistence type="predicted"/>
<dbReference type="EMBL" id="JANIIK010000048">
    <property type="protein sequence ID" value="KAJ3598886.1"/>
    <property type="molecule type" value="Genomic_DNA"/>
</dbReference>
<dbReference type="OrthoDB" id="10030336at2759"/>
<comment type="caution">
    <text evidence="2">The sequence shown here is derived from an EMBL/GenBank/DDBJ whole genome shotgun (WGS) entry which is preliminary data.</text>
</comment>
<evidence type="ECO:0000313" key="3">
    <source>
        <dbReference type="Proteomes" id="UP001148018"/>
    </source>
</evidence>
<evidence type="ECO:0008006" key="4">
    <source>
        <dbReference type="Google" id="ProtNLM"/>
    </source>
</evidence>
<feature type="compositionally biased region" description="Polar residues" evidence="1">
    <location>
        <begin position="133"/>
        <end position="144"/>
    </location>
</feature>
<reference evidence="2" key="1">
    <citation type="submission" date="2022-07" db="EMBL/GenBank/DDBJ databases">
        <title>Chromosome-level genome of Muraenolepis orangiensis.</title>
        <authorList>
            <person name="Kim J."/>
        </authorList>
    </citation>
    <scope>NUCLEOTIDE SEQUENCE</scope>
    <source>
        <strain evidence="2">KU_S4_2022</strain>
        <tissue evidence="2">Muscle</tissue>
    </source>
</reference>
<protein>
    <recommendedName>
        <fullName evidence="4">PID domain-containing protein</fullName>
    </recommendedName>
</protein>
<organism evidence="2 3">
    <name type="scientific">Muraenolepis orangiensis</name>
    <name type="common">Patagonian moray cod</name>
    <dbReference type="NCBI Taxonomy" id="630683"/>
    <lineage>
        <taxon>Eukaryota</taxon>
        <taxon>Metazoa</taxon>
        <taxon>Chordata</taxon>
        <taxon>Craniata</taxon>
        <taxon>Vertebrata</taxon>
        <taxon>Euteleostomi</taxon>
        <taxon>Actinopterygii</taxon>
        <taxon>Neopterygii</taxon>
        <taxon>Teleostei</taxon>
        <taxon>Neoteleostei</taxon>
        <taxon>Acanthomorphata</taxon>
        <taxon>Zeiogadaria</taxon>
        <taxon>Gadariae</taxon>
        <taxon>Gadiformes</taxon>
        <taxon>Muraenolepidoidei</taxon>
        <taxon>Muraenolepididae</taxon>
        <taxon>Muraenolepis</taxon>
    </lineage>
</organism>
<dbReference type="Proteomes" id="UP001148018">
    <property type="component" value="Unassembled WGS sequence"/>
</dbReference>
<name>A0A9Q0IJ29_9TELE</name>
<keyword evidence="3" id="KW-1185">Reference proteome</keyword>
<accession>A0A9Q0IJ29</accession>
<gene>
    <name evidence="2" type="ORF">NHX12_032849</name>
</gene>